<dbReference type="PROSITE" id="PS50994">
    <property type="entry name" value="INTEGRASE"/>
    <property type="match status" value="1"/>
</dbReference>
<name>A0A267F699_9PLAT</name>
<evidence type="ECO:0000259" key="8">
    <source>
        <dbReference type="PROSITE" id="PS50994"/>
    </source>
</evidence>
<dbReference type="Gene3D" id="3.30.70.270">
    <property type="match status" value="2"/>
</dbReference>
<protein>
    <recommendedName>
        <fullName evidence="11">Reverse transcriptase</fullName>
    </recommendedName>
</protein>
<keyword evidence="1" id="KW-0645">Protease</keyword>
<evidence type="ECO:0000256" key="3">
    <source>
        <dbReference type="ARBA" id="ARBA00023125"/>
    </source>
</evidence>
<dbReference type="SUPFAM" id="SSF56672">
    <property type="entry name" value="DNA/RNA polymerases"/>
    <property type="match status" value="1"/>
</dbReference>
<dbReference type="Gene3D" id="1.10.340.70">
    <property type="match status" value="1"/>
</dbReference>
<comment type="caution">
    <text evidence="9">The sequence shown here is derived from an EMBL/GenBank/DDBJ whole genome shotgun (WGS) entry which is preliminary data.</text>
</comment>
<feature type="domain" description="Integrase catalytic" evidence="8">
    <location>
        <begin position="1008"/>
        <end position="1158"/>
    </location>
</feature>
<dbReference type="OrthoDB" id="6239317at2759"/>
<evidence type="ECO:0000313" key="10">
    <source>
        <dbReference type="Proteomes" id="UP000215902"/>
    </source>
</evidence>
<keyword evidence="4" id="KW-0863">Zinc-finger</keyword>
<dbReference type="Gene3D" id="3.30.420.10">
    <property type="entry name" value="Ribonuclease H-like superfamily/Ribonuclease H"/>
    <property type="match status" value="1"/>
</dbReference>
<dbReference type="SMART" id="SM00343">
    <property type="entry name" value="ZnF_C2HC"/>
    <property type="match status" value="2"/>
</dbReference>
<dbReference type="GO" id="GO:0004190">
    <property type="term" value="F:aspartic-type endopeptidase activity"/>
    <property type="evidence" value="ECO:0007669"/>
    <property type="project" value="UniProtKB-KW"/>
</dbReference>
<keyword evidence="2" id="KW-0064">Aspartyl protease</keyword>
<dbReference type="STRING" id="282301.A0A267F699"/>
<dbReference type="InterPro" id="IPR001584">
    <property type="entry name" value="Integrase_cat-core"/>
</dbReference>
<feature type="domain" description="CCHC-type" evidence="6">
    <location>
        <begin position="228"/>
        <end position="243"/>
    </location>
</feature>
<feature type="region of interest" description="Disordered" evidence="5">
    <location>
        <begin position="1267"/>
        <end position="1320"/>
    </location>
</feature>
<dbReference type="SUPFAM" id="SSF57756">
    <property type="entry name" value="Retrovirus zinc finger-like domains"/>
    <property type="match status" value="1"/>
</dbReference>
<sequence>MATGLLCSIGPFEPENEDWLQYKERVEQVFIASDIESEDKKRAVFLSVCGKETFKLICSLLAPRKPSETSYADICQKLKEHWKPEPSEIVQRFHFYQRVRASTESVADFLASLRRLAVDCKFGNSLESMLRDRLVLGIQDDRIQRRLLSEPELDLEKALKIAQAVELAEKGCTVVRSSQEVAGPAAAASVDRVDQAKATGSGRAPQKCFRCLSTRHLADKCPFIKKACFKCGKLGHTAAACRRGAGASGADSKPRVGAVQEAEDEDCSSLNTVPSVAAKVPPYLTKVLINGVSCQMEIDTGAAVSLISAKVYQDLLGGIPKLGGTTIRLRNYGGQPVNVLGQLSVTVEIPGNEKKLLPLVVVSGSGSSLIGRNWLSELTMDWRSIKELRERELPAQGNQQVEQLLQKYSAVFSDGLGCYTGEPLKLRTKPGAQPKFFKARTVPFALKSKVEEQLDREIEQGVLQPVSNSEYASPIVPVLKADGSVRICADFKRTVNQDVVQDSYPLPRIEELFAKLTGGQKFTKLDLSQAYQQLPLDSESQRLCTINTSKGLLRYTRLPFGISPAVGMFQRTMDGLLQGRPHTAAFIDDLLVTGTDDAKHLENLEAVLQRLQDAGLKCRADKCRFMQESVSYLGHRIDAGGLHPLESKVSAIVEAPAPQDVTQLRSFLGLINYYGRFLPNLSSLLAPLHRLLDKGAVWQWNSPQESAFHRCKELLLSSQTLVHFDPGKEVILECDSSPYGLGAVICHLIDGVERPISFASRTLADAEKNYSQTEKEALAVVFGVKRFHTYLYGRNFQLKSDHKPLLGLLHENKAIPPLASARIQRWALLLSSYSYRLQYRKGATLLRADALSRLPLPSKPAEAPAPAEVVLLIDSFNEGPVTAAQVRCWTRRDPLLGRVLRFVQEGWPEDRRGSEDLRPFASRAAELSVEDGCLLWGTRVVVPVQGRLALLECLHQSHLGASKLKSLARNYFWWPGMDGDIERLSQHCRQCKLHQHSPPPAPLQPWPWPDRPWSRVHMDYAGPFEGKMLLILVDAHSKWIEVHICQSATSSATIDRLRRTFSQLGLPEVVVTDNGPNFVSQEMESFMSSNGIRHVKVSPYHPASNGLAERAVQTVKAALAKGQPAALQTRLARFLLTYRVTPHSTTGVPPSQLMMGRPLRTLLDLVRPDVSAAVTRRQEAQKLQHDRRARARSFEEGDDVVVRDFTGQQKWLPASISRQTAPLSYECRLPDDRIVRRHADHVASAGVEPLTSGSTELPINDELRYESAEAEVPPLLPPTPRPPTQPPTAPPPPTQPPLPPTPQARRSQRNRKCPDRLTYK</sequence>
<dbReference type="GO" id="GO:0015074">
    <property type="term" value="P:DNA integration"/>
    <property type="evidence" value="ECO:0007669"/>
    <property type="project" value="InterPro"/>
</dbReference>
<evidence type="ECO:0000259" key="7">
    <source>
        <dbReference type="PROSITE" id="PS50878"/>
    </source>
</evidence>
<dbReference type="Pfam" id="PF17921">
    <property type="entry name" value="Integrase_H2C2"/>
    <property type="match status" value="1"/>
</dbReference>
<dbReference type="InterPro" id="IPR041577">
    <property type="entry name" value="RT_RNaseH_2"/>
</dbReference>
<dbReference type="CDD" id="cd01647">
    <property type="entry name" value="RT_LTR"/>
    <property type="match status" value="1"/>
</dbReference>
<evidence type="ECO:0000256" key="1">
    <source>
        <dbReference type="ARBA" id="ARBA00022670"/>
    </source>
</evidence>
<keyword evidence="4" id="KW-0862">Zinc</keyword>
<evidence type="ECO:0000259" key="6">
    <source>
        <dbReference type="PROSITE" id="PS50158"/>
    </source>
</evidence>
<dbReference type="SUPFAM" id="SSF53098">
    <property type="entry name" value="Ribonuclease H-like"/>
    <property type="match status" value="1"/>
</dbReference>
<dbReference type="FunFam" id="1.10.340.70:FF:000003">
    <property type="entry name" value="Protein CBG25708"/>
    <property type="match status" value="1"/>
</dbReference>
<dbReference type="InterPro" id="IPR001878">
    <property type="entry name" value="Znf_CCHC"/>
</dbReference>
<feature type="domain" description="Reverse transcriptase" evidence="7">
    <location>
        <begin position="459"/>
        <end position="637"/>
    </location>
</feature>
<feature type="compositionally biased region" description="Pro residues" evidence="5">
    <location>
        <begin position="1274"/>
        <end position="1302"/>
    </location>
</feature>
<dbReference type="FunFam" id="3.30.420.10:FF:000063">
    <property type="entry name" value="Retrovirus-related Pol polyprotein from transposon 297-like Protein"/>
    <property type="match status" value="1"/>
</dbReference>
<dbReference type="InterPro" id="IPR041588">
    <property type="entry name" value="Integrase_H2C2"/>
</dbReference>
<dbReference type="GO" id="GO:0008270">
    <property type="term" value="F:zinc ion binding"/>
    <property type="evidence" value="ECO:0007669"/>
    <property type="project" value="UniProtKB-KW"/>
</dbReference>
<dbReference type="EMBL" id="NIVC01001377">
    <property type="protein sequence ID" value="PAA68677.1"/>
    <property type="molecule type" value="Genomic_DNA"/>
</dbReference>
<keyword evidence="2" id="KW-0378">Hydrolase</keyword>
<dbReference type="PANTHER" id="PTHR37984">
    <property type="entry name" value="PROTEIN CBG26694"/>
    <property type="match status" value="1"/>
</dbReference>
<dbReference type="GO" id="GO:0003677">
    <property type="term" value="F:DNA binding"/>
    <property type="evidence" value="ECO:0007669"/>
    <property type="project" value="UniProtKB-KW"/>
</dbReference>
<dbReference type="InterPro" id="IPR043128">
    <property type="entry name" value="Rev_trsase/Diguanyl_cyclase"/>
</dbReference>
<reference evidence="9 10" key="1">
    <citation type="submission" date="2017-06" db="EMBL/GenBank/DDBJ databases">
        <title>A platform for efficient transgenesis in Macrostomum lignano, a flatworm model organism for stem cell research.</title>
        <authorList>
            <person name="Berezikov E."/>
        </authorList>
    </citation>
    <scope>NUCLEOTIDE SEQUENCE [LARGE SCALE GENOMIC DNA]</scope>
    <source>
        <strain evidence="9">DV1</strain>
        <tissue evidence="9">Whole organism</tissue>
    </source>
</reference>
<evidence type="ECO:0000313" key="9">
    <source>
        <dbReference type="EMBL" id="PAA68677.1"/>
    </source>
</evidence>
<dbReference type="SUPFAM" id="SSF50630">
    <property type="entry name" value="Acid proteases"/>
    <property type="match status" value="1"/>
</dbReference>
<evidence type="ECO:0008006" key="11">
    <source>
        <dbReference type="Google" id="ProtNLM"/>
    </source>
</evidence>
<dbReference type="InterPro" id="IPR021109">
    <property type="entry name" value="Peptidase_aspartic_dom_sf"/>
</dbReference>
<dbReference type="InterPro" id="IPR000477">
    <property type="entry name" value="RT_dom"/>
</dbReference>
<proteinExistence type="predicted"/>
<dbReference type="InterPro" id="IPR036397">
    <property type="entry name" value="RNaseH_sf"/>
</dbReference>
<organism evidence="9 10">
    <name type="scientific">Macrostomum lignano</name>
    <dbReference type="NCBI Taxonomy" id="282301"/>
    <lineage>
        <taxon>Eukaryota</taxon>
        <taxon>Metazoa</taxon>
        <taxon>Spiralia</taxon>
        <taxon>Lophotrochozoa</taxon>
        <taxon>Platyhelminthes</taxon>
        <taxon>Rhabditophora</taxon>
        <taxon>Macrostomorpha</taxon>
        <taxon>Macrostomida</taxon>
        <taxon>Macrostomidae</taxon>
        <taxon>Macrostomum</taxon>
    </lineage>
</organism>
<dbReference type="PANTHER" id="PTHR37984:SF13">
    <property type="entry name" value="RIBONUCLEASE H"/>
    <property type="match status" value="1"/>
</dbReference>
<dbReference type="FunFam" id="3.30.70.270:FF:000026">
    <property type="entry name" value="Transposon Ty3-G Gag-Pol polyprotein"/>
    <property type="match status" value="1"/>
</dbReference>
<dbReference type="Pfam" id="PF17919">
    <property type="entry name" value="RT_RNaseH_2"/>
    <property type="match status" value="1"/>
</dbReference>
<dbReference type="InterPro" id="IPR012337">
    <property type="entry name" value="RNaseH-like_sf"/>
</dbReference>
<keyword evidence="3" id="KW-0238">DNA-binding</keyword>
<dbReference type="InterPro" id="IPR036875">
    <property type="entry name" value="Znf_CCHC_sf"/>
</dbReference>
<accession>A0A267F699</accession>
<keyword evidence="10" id="KW-1185">Reference proteome</keyword>
<dbReference type="InterPro" id="IPR043502">
    <property type="entry name" value="DNA/RNA_pol_sf"/>
</dbReference>
<dbReference type="Proteomes" id="UP000215902">
    <property type="component" value="Unassembled WGS sequence"/>
</dbReference>
<dbReference type="GO" id="GO:0006508">
    <property type="term" value="P:proteolysis"/>
    <property type="evidence" value="ECO:0007669"/>
    <property type="project" value="UniProtKB-KW"/>
</dbReference>
<dbReference type="PROSITE" id="PS50158">
    <property type="entry name" value="ZF_CCHC"/>
    <property type="match status" value="1"/>
</dbReference>
<dbReference type="Gene3D" id="2.40.70.10">
    <property type="entry name" value="Acid Proteases"/>
    <property type="match status" value="1"/>
</dbReference>
<evidence type="ECO:0000256" key="5">
    <source>
        <dbReference type="SAM" id="MobiDB-lite"/>
    </source>
</evidence>
<gene>
    <name evidence="9" type="ORF">BOX15_Mlig034486g1</name>
</gene>
<dbReference type="Pfam" id="PF00078">
    <property type="entry name" value="RVT_1"/>
    <property type="match status" value="1"/>
</dbReference>
<evidence type="ECO:0000256" key="2">
    <source>
        <dbReference type="ARBA" id="ARBA00022750"/>
    </source>
</evidence>
<evidence type="ECO:0000256" key="4">
    <source>
        <dbReference type="PROSITE-ProRule" id="PRU00047"/>
    </source>
</evidence>
<dbReference type="Gene3D" id="3.10.10.10">
    <property type="entry name" value="HIV Type 1 Reverse Transcriptase, subunit A, domain 1"/>
    <property type="match status" value="1"/>
</dbReference>
<dbReference type="Pfam" id="PF00665">
    <property type="entry name" value="rve"/>
    <property type="match status" value="1"/>
</dbReference>
<keyword evidence="4" id="KW-0479">Metal-binding</keyword>
<dbReference type="CDD" id="cd09274">
    <property type="entry name" value="RNase_HI_RT_Ty3"/>
    <property type="match status" value="1"/>
</dbReference>
<dbReference type="Gene3D" id="4.10.60.10">
    <property type="entry name" value="Zinc finger, CCHC-type"/>
    <property type="match status" value="1"/>
</dbReference>
<dbReference type="InterPro" id="IPR050951">
    <property type="entry name" value="Retrovirus_Pol_polyprotein"/>
</dbReference>
<dbReference type="PROSITE" id="PS50878">
    <property type="entry name" value="RT_POL"/>
    <property type="match status" value="1"/>
</dbReference>